<evidence type="ECO:0000259" key="2">
    <source>
        <dbReference type="Pfam" id="PF01682"/>
    </source>
</evidence>
<sequence length="141" mass="15887">MFGLRILGLFALLAPLISGAPNDKLRECCEVLPGVDPGCARKYCDFHNVNSLMVVPFITECGPKGSTAGQVWKCLSSKHDHTECCRRQGVLPFCVPFCKADTAVPTDLPKYAICINEFEKYRKCFRTYIQHNGAYHENYDY</sequence>
<name>A0AA36FUM8_9BILA</name>
<dbReference type="AlphaFoldDB" id="A0AA36FUM8"/>
<dbReference type="EMBL" id="CATQJA010001087">
    <property type="protein sequence ID" value="CAJ0565641.1"/>
    <property type="molecule type" value="Genomic_DNA"/>
</dbReference>
<feature type="signal peptide" evidence="1">
    <location>
        <begin position="1"/>
        <end position="19"/>
    </location>
</feature>
<protein>
    <recommendedName>
        <fullName evidence="2">Domain of unknown function DB domain-containing protein</fullName>
    </recommendedName>
</protein>
<reference evidence="3" key="1">
    <citation type="submission" date="2023-06" db="EMBL/GenBank/DDBJ databases">
        <authorList>
            <person name="Delattre M."/>
        </authorList>
    </citation>
    <scope>NUCLEOTIDE SEQUENCE</scope>
    <source>
        <strain evidence="3">AF72</strain>
    </source>
</reference>
<dbReference type="PANTHER" id="PTHR46705">
    <property type="entry name" value="PROTEIN CBG09805"/>
    <property type="match status" value="1"/>
</dbReference>
<dbReference type="EMBL" id="CATQJA010002709">
    <property type="protein sequence ID" value="CAJ0586876.1"/>
    <property type="molecule type" value="Genomic_DNA"/>
</dbReference>
<dbReference type="Proteomes" id="UP001177023">
    <property type="component" value="Unassembled WGS sequence"/>
</dbReference>
<feature type="domain" description="Domain of unknown function DB" evidence="2">
    <location>
        <begin position="28"/>
        <end position="125"/>
    </location>
</feature>
<feature type="non-terminal residue" evidence="3">
    <location>
        <position position="141"/>
    </location>
</feature>
<accession>A0AA36FUM8</accession>
<gene>
    <name evidence="4" type="ORF">MSPICULIGERA_LOCUS24858</name>
    <name evidence="3" type="ORF">MSPICULIGERA_LOCUS4274</name>
</gene>
<proteinExistence type="predicted"/>
<keyword evidence="5" id="KW-1185">Reference proteome</keyword>
<keyword evidence="1" id="KW-0732">Signal</keyword>
<evidence type="ECO:0000256" key="1">
    <source>
        <dbReference type="SAM" id="SignalP"/>
    </source>
</evidence>
<dbReference type="PANTHER" id="PTHR46705:SF12">
    <property type="entry name" value="DOMAIN OF UNKNOWN FUNCTION DB DOMAIN-CONTAINING PROTEIN"/>
    <property type="match status" value="1"/>
</dbReference>
<organism evidence="3 5">
    <name type="scientific">Mesorhabditis spiculigera</name>
    <dbReference type="NCBI Taxonomy" id="96644"/>
    <lineage>
        <taxon>Eukaryota</taxon>
        <taxon>Metazoa</taxon>
        <taxon>Ecdysozoa</taxon>
        <taxon>Nematoda</taxon>
        <taxon>Chromadorea</taxon>
        <taxon>Rhabditida</taxon>
        <taxon>Rhabditina</taxon>
        <taxon>Rhabditomorpha</taxon>
        <taxon>Rhabditoidea</taxon>
        <taxon>Rhabditidae</taxon>
        <taxon>Mesorhabditinae</taxon>
        <taxon>Mesorhabditis</taxon>
    </lineage>
</organism>
<dbReference type="Pfam" id="PF01682">
    <property type="entry name" value="DB"/>
    <property type="match status" value="1"/>
</dbReference>
<evidence type="ECO:0000313" key="4">
    <source>
        <dbReference type="EMBL" id="CAJ0586876.1"/>
    </source>
</evidence>
<evidence type="ECO:0000313" key="5">
    <source>
        <dbReference type="Proteomes" id="UP001177023"/>
    </source>
</evidence>
<comment type="caution">
    <text evidence="3">The sequence shown here is derived from an EMBL/GenBank/DDBJ whole genome shotgun (WGS) entry which is preliminary data.</text>
</comment>
<dbReference type="InterPro" id="IPR002602">
    <property type="entry name" value="DB"/>
</dbReference>
<feature type="chain" id="PRO_5041589000" description="Domain of unknown function DB domain-containing protein" evidence="1">
    <location>
        <begin position="20"/>
        <end position="141"/>
    </location>
</feature>
<evidence type="ECO:0000313" key="3">
    <source>
        <dbReference type="EMBL" id="CAJ0565641.1"/>
    </source>
</evidence>